<dbReference type="EMBL" id="CADIKG010000012">
    <property type="protein sequence ID" value="CAB3762858.1"/>
    <property type="molecule type" value="Genomic_DNA"/>
</dbReference>
<dbReference type="Pfam" id="PF03865">
    <property type="entry name" value="ShlB"/>
    <property type="match status" value="1"/>
</dbReference>
<protein>
    <recommendedName>
        <fullName evidence="9">Hemolysin transporter protein ShlB</fullName>
    </recommendedName>
</protein>
<name>A0A6J5E8M4_9BURK</name>
<reference evidence="7 8" key="1">
    <citation type="submission" date="2020-04" db="EMBL/GenBank/DDBJ databases">
        <authorList>
            <person name="De Canck E."/>
        </authorList>
    </citation>
    <scope>NUCLEOTIDE SEQUENCE [LARGE SCALE GENOMIC DNA]</scope>
    <source>
        <strain evidence="7 8">LMG 29660</strain>
    </source>
</reference>
<dbReference type="InterPro" id="IPR027282">
    <property type="entry name" value="TPS"/>
</dbReference>
<dbReference type="PIRSF" id="PIRSF029745">
    <property type="entry name" value="FhaC"/>
    <property type="match status" value="1"/>
</dbReference>
<evidence type="ECO:0000256" key="1">
    <source>
        <dbReference type="ARBA" id="ARBA00022452"/>
    </source>
</evidence>
<keyword evidence="3" id="KW-0998">Cell outer membrane</keyword>
<evidence type="ECO:0000256" key="2">
    <source>
        <dbReference type="ARBA" id="ARBA00022692"/>
    </source>
</evidence>
<dbReference type="GO" id="GO:0046819">
    <property type="term" value="P:protein secretion by the type V secretion system"/>
    <property type="evidence" value="ECO:0007669"/>
    <property type="project" value="TreeGrafter"/>
</dbReference>
<accession>A0A6J5E8M4</accession>
<dbReference type="GO" id="GO:0098046">
    <property type="term" value="C:type V protein secretion system complex"/>
    <property type="evidence" value="ECO:0007669"/>
    <property type="project" value="TreeGrafter"/>
</dbReference>
<organism evidence="7 8">
    <name type="scientific">Burkholderia puraquae</name>
    <dbReference type="NCBI Taxonomy" id="1904757"/>
    <lineage>
        <taxon>Bacteria</taxon>
        <taxon>Pseudomonadati</taxon>
        <taxon>Pseudomonadota</taxon>
        <taxon>Betaproteobacteria</taxon>
        <taxon>Burkholderiales</taxon>
        <taxon>Burkholderiaceae</taxon>
        <taxon>Burkholderia</taxon>
        <taxon>Burkholderia cepacia complex</taxon>
    </lineage>
</organism>
<dbReference type="InterPro" id="IPR051544">
    <property type="entry name" value="TPS_OM_transporter"/>
</dbReference>
<sequence length="528" mass="58550">MRLQQKEEAIPDTLPSETPCFALQRIELNVPTSLPSAARALNDPTSRSDQFAFARRWLNRYVGQCAGQRGVELLRKGVLAQILSRGYITTRVLVPDQDLSTGMLHFELLPGTVHDIRFADPSTRGTWKSAFPNRAGDLLNLRDLEQGLEQMKRVPSQDADMKIEPAAQVGESDVVIAVKRSRPWKFVLGLDNSGTHETGKLQGSATFGYDNPLGLNDLFSVGVSNDMLFTDKNMGTHGFNTYYSVPWGNWTFSLSGNTSNYFQHIAGANQTFLASGQTRTLSLRADRLLYRDQFSKTSVEVQLSRRFGRSFIEDTEISGQHRNNTFLELGLVRRQYLGQAQLDATLAYRQGVPWFGAQGELHDPFTGAQFDQTYLYKMAVLDASLSMPFQIGSVPLRYASTFHGQYTPDHLFYIDDLSLGSFYSVRGFDGEYLLSAEKGFYWRNDLELPIGATGQAVYLGLDYGHVWGPSVAALLGNQLAGIALGVRGGKSGVAGALSYDLFIGTPLYAPAHYPTARATVGFQLTYQY</sequence>
<keyword evidence="1" id="KW-0472">Membrane</keyword>
<dbReference type="InterPro" id="IPR013686">
    <property type="entry name" value="Polypept-transport_assoc_ShlB"/>
</dbReference>
<dbReference type="InterPro" id="IPR005565">
    <property type="entry name" value="Hemolysn_activator_HlyB_C"/>
</dbReference>
<dbReference type="PANTHER" id="PTHR34597">
    <property type="entry name" value="SLR1661 PROTEIN"/>
    <property type="match status" value="1"/>
</dbReference>
<evidence type="ECO:0000256" key="3">
    <source>
        <dbReference type="ARBA" id="ARBA00023237"/>
    </source>
</evidence>
<dbReference type="GO" id="GO:0008320">
    <property type="term" value="F:protein transmembrane transporter activity"/>
    <property type="evidence" value="ECO:0007669"/>
    <property type="project" value="TreeGrafter"/>
</dbReference>
<dbReference type="InterPro" id="IPR035251">
    <property type="entry name" value="ShlB_POTRA"/>
</dbReference>
<evidence type="ECO:0000259" key="6">
    <source>
        <dbReference type="Pfam" id="PF17287"/>
    </source>
</evidence>
<dbReference type="AlphaFoldDB" id="A0A6J5E8M4"/>
<dbReference type="Pfam" id="PF08479">
    <property type="entry name" value="POTRA_2"/>
    <property type="match status" value="1"/>
</dbReference>
<dbReference type="Proteomes" id="UP000494135">
    <property type="component" value="Unassembled WGS sequence"/>
</dbReference>
<evidence type="ECO:0000313" key="7">
    <source>
        <dbReference type="EMBL" id="CAB3762858.1"/>
    </source>
</evidence>
<feature type="domain" description="Haemolysin activator HlyB C-terminal" evidence="4">
    <location>
        <begin position="170"/>
        <end position="488"/>
    </location>
</feature>
<feature type="domain" description="Polypeptide-transport-associated ShlB-type" evidence="5">
    <location>
        <begin position="56"/>
        <end position="111"/>
    </location>
</feature>
<evidence type="ECO:0008006" key="9">
    <source>
        <dbReference type="Google" id="ProtNLM"/>
    </source>
</evidence>
<evidence type="ECO:0000259" key="5">
    <source>
        <dbReference type="Pfam" id="PF08479"/>
    </source>
</evidence>
<dbReference type="Gene3D" id="2.40.160.50">
    <property type="entry name" value="membrane protein fhac: a member of the omp85/tpsb transporter family"/>
    <property type="match status" value="1"/>
</dbReference>
<evidence type="ECO:0000259" key="4">
    <source>
        <dbReference type="Pfam" id="PF03865"/>
    </source>
</evidence>
<feature type="domain" description="ShlB POTRA" evidence="6">
    <location>
        <begin position="113"/>
        <end position="165"/>
    </location>
</feature>
<dbReference type="PANTHER" id="PTHR34597:SF3">
    <property type="entry name" value="OUTER MEMBRANE TRANSPORTER CDIB"/>
    <property type="match status" value="1"/>
</dbReference>
<gene>
    <name evidence="7" type="ORF">LMG29660_04593</name>
</gene>
<keyword evidence="1" id="KW-1134">Transmembrane beta strand</keyword>
<dbReference type="Gene3D" id="3.10.20.310">
    <property type="entry name" value="membrane protein fhac"/>
    <property type="match status" value="1"/>
</dbReference>
<keyword evidence="2" id="KW-0812">Transmembrane</keyword>
<evidence type="ECO:0000313" key="8">
    <source>
        <dbReference type="Proteomes" id="UP000494135"/>
    </source>
</evidence>
<proteinExistence type="predicted"/>
<dbReference type="Pfam" id="PF17287">
    <property type="entry name" value="POTRA_3"/>
    <property type="match status" value="1"/>
</dbReference>